<dbReference type="GeneID" id="78126586"/>
<reference evidence="1 2" key="1">
    <citation type="submission" date="2018-04" db="EMBL/GenBank/DDBJ databases">
        <authorList>
            <person name="Eckel V.P."/>
            <person name="Vogel R.F."/>
        </authorList>
    </citation>
    <scope>NUCLEOTIDE SEQUENCE [LARGE SCALE GENOMIC DNA]</scope>
    <source>
        <strain evidence="2">TMW 2.1764</strain>
    </source>
</reference>
<protein>
    <submittedName>
        <fullName evidence="1">Uncharacterized protein</fullName>
    </submittedName>
</protein>
<organism evidence="1 2">
    <name type="scientific">Bifidobacterium tibiigranuli</name>
    <dbReference type="NCBI Taxonomy" id="2172043"/>
    <lineage>
        <taxon>Bacteria</taxon>
        <taxon>Bacillati</taxon>
        <taxon>Actinomycetota</taxon>
        <taxon>Actinomycetes</taxon>
        <taxon>Bifidobacteriales</taxon>
        <taxon>Bifidobacteriaceae</taxon>
        <taxon>Bifidobacterium</taxon>
    </lineage>
</organism>
<dbReference type="OrthoDB" id="9959646at2"/>
<evidence type="ECO:0000313" key="1">
    <source>
        <dbReference type="EMBL" id="KAE8129711.1"/>
    </source>
</evidence>
<comment type="caution">
    <text evidence="1">The sequence shown here is derived from an EMBL/GenBank/DDBJ whole genome shotgun (WGS) entry which is preliminary data.</text>
</comment>
<sequence length="131" mass="14531">MSVMQPTIDDLLAPVRSADPVTSVLAAVSVDVRGKQRLTLLALRELRRHNAAPVEAWRVHRAAQRIQHREHPSARPLGESTIRTRLNELCRSGFVMVVDRDGLTEANGRCARYGLTAMGVSEAKELDHEEA</sequence>
<dbReference type="AlphaFoldDB" id="A0A5N6S134"/>
<dbReference type="RefSeq" id="WP_152580193.1">
    <property type="nucleotide sequence ID" value="NZ_QDAG01000002.1"/>
</dbReference>
<dbReference type="EMBL" id="QDAG01000002">
    <property type="protein sequence ID" value="KAE8129711.1"/>
    <property type="molecule type" value="Genomic_DNA"/>
</dbReference>
<proteinExistence type="predicted"/>
<evidence type="ECO:0000313" key="2">
    <source>
        <dbReference type="Proteomes" id="UP000325415"/>
    </source>
</evidence>
<accession>A0A5N6S134</accession>
<keyword evidence="2" id="KW-1185">Reference proteome</keyword>
<name>A0A5N6S134_9BIFI</name>
<dbReference type="Proteomes" id="UP000325415">
    <property type="component" value="Unassembled WGS sequence"/>
</dbReference>
<gene>
    <name evidence="1" type="ORF">DDE84_02620</name>
</gene>